<dbReference type="InterPro" id="IPR051706">
    <property type="entry name" value="Glycosyltransferase_domain"/>
</dbReference>
<keyword evidence="9" id="KW-1185">Reference proteome</keyword>
<dbReference type="EMBL" id="JAQQWM010000009">
    <property type="protein sequence ID" value="KAK8048012.1"/>
    <property type="molecule type" value="Genomic_DNA"/>
</dbReference>
<dbReference type="PANTHER" id="PTHR32385">
    <property type="entry name" value="MANNOSYL PHOSPHORYLINOSITOL CERAMIDE SYNTHASE"/>
    <property type="match status" value="1"/>
</dbReference>
<evidence type="ECO:0000256" key="3">
    <source>
        <dbReference type="ARBA" id="ARBA00022679"/>
    </source>
</evidence>
<dbReference type="Gene3D" id="3.90.550.20">
    <property type="match status" value="1"/>
</dbReference>
<dbReference type="PANTHER" id="PTHR32385:SF20">
    <property type="entry name" value="MANNOSYL PHOSPHORYLINOSITOL CERAMIDE SYNTHASE CSH1-RELATED"/>
    <property type="match status" value="1"/>
</dbReference>
<evidence type="ECO:0000256" key="6">
    <source>
        <dbReference type="ARBA" id="ARBA00023136"/>
    </source>
</evidence>
<accession>A0ABR1TN75</accession>
<dbReference type="Pfam" id="PF04488">
    <property type="entry name" value="Gly_transf_sug"/>
    <property type="match status" value="1"/>
</dbReference>
<reference evidence="8 9" key="1">
    <citation type="submission" date="2023-01" db="EMBL/GenBank/DDBJ databases">
        <title>Analysis of 21 Apiospora genomes using comparative genomics revels a genus with tremendous synthesis potential of carbohydrate active enzymes and secondary metabolites.</title>
        <authorList>
            <person name="Sorensen T."/>
        </authorList>
    </citation>
    <scope>NUCLEOTIDE SEQUENCE [LARGE SCALE GENOMIC DNA]</scope>
    <source>
        <strain evidence="8 9">CBS 83171</strain>
    </source>
</reference>
<dbReference type="InterPro" id="IPR029044">
    <property type="entry name" value="Nucleotide-diphossugar_trans"/>
</dbReference>
<evidence type="ECO:0000256" key="2">
    <source>
        <dbReference type="ARBA" id="ARBA00009003"/>
    </source>
</evidence>
<keyword evidence="5 7" id="KW-1133">Transmembrane helix</keyword>
<protein>
    <submittedName>
        <fullName evidence="8">Glycosyltransferase sugar-binding region DXD motif-containing protein-domain-containing protein</fullName>
    </submittedName>
</protein>
<dbReference type="Proteomes" id="UP001446871">
    <property type="component" value="Unassembled WGS sequence"/>
</dbReference>
<dbReference type="InterPro" id="IPR007577">
    <property type="entry name" value="GlycoTrfase_DXD_sugar-bd_CS"/>
</dbReference>
<evidence type="ECO:0000313" key="9">
    <source>
        <dbReference type="Proteomes" id="UP001446871"/>
    </source>
</evidence>
<dbReference type="SUPFAM" id="SSF53448">
    <property type="entry name" value="Nucleotide-diphospho-sugar transferases"/>
    <property type="match status" value="1"/>
</dbReference>
<gene>
    <name evidence="8" type="ORF">PG996_016076</name>
</gene>
<sequence length="355" mass="40910">MLPQLRAKRIVIVLGALMLFMCCVAIGKRLYNFANLFGLFEPHAGVRISQGEIAQAHANATPADTRKPVVTKMLHQIFHNWKDPNNNTLPDHWEKARQTCMELNPTWEHKLWTNENSRAFLKEHFAWYLPTYDGYKFPIQRVDVLRYFLIRHYGGIYLDLDNGCAADLTPLTYYPAFTTDGGHGALSNNIMGGAPEHPYFRLLTEHLIPWNWNWLLPYVIISYSSGQWFVTAMWEKYHKLLNPENGSIMPFDGNDFAPLHHVLMDMREGADPWVFFTQVHGGTWTNWDSAMFSFIGDHILLIIFGVLALVAGAVWSCMWCVRRVRSRSKPAKGYDVLPSAEQMEMSEESSHFRNV</sequence>
<comment type="similarity">
    <text evidence="2">Belongs to the glycosyltransferase 32 family.</text>
</comment>
<keyword evidence="3" id="KW-0808">Transferase</keyword>
<evidence type="ECO:0000256" key="7">
    <source>
        <dbReference type="SAM" id="Phobius"/>
    </source>
</evidence>
<evidence type="ECO:0000313" key="8">
    <source>
        <dbReference type="EMBL" id="KAK8048012.1"/>
    </source>
</evidence>
<evidence type="ECO:0000256" key="4">
    <source>
        <dbReference type="ARBA" id="ARBA00022692"/>
    </source>
</evidence>
<proteinExistence type="inferred from homology"/>
<feature type="transmembrane region" description="Helical" evidence="7">
    <location>
        <begin position="299"/>
        <end position="321"/>
    </location>
</feature>
<evidence type="ECO:0000256" key="1">
    <source>
        <dbReference type="ARBA" id="ARBA00004370"/>
    </source>
</evidence>
<comment type="subcellular location">
    <subcellularLocation>
        <location evidence="1">Membrane</location>
    </subcellularLocation>
</comment>
<evidence type="ECO:0000256" key="5">
    <source>
        <dbReference type="ARBA" id="ARBA00022989"/>
    </source>
</evidence>
<comment type="caution">
    <text evidence="8">The sequence shown here is derived from an EMBL/GenBank/DDBJ whole genome shotgun (WGS) entry which is preliminary data.</text>
</comment>
<organism evidence="8 9">
    <name type="scientific">Apiospora saccharicola</name>
    <dbReference type="NCBI Taxonomy" id="335842"/>
    <lineage>
        <taxon>Eukaryota</taxon>
        <taxon>Fungi</taxon>
        <taxon>Dikarya</taxon>
        <taxon>Ascomycota</taxon>
        <taxon>Pezizomycotina</taxon>
        <taxon>Sordariomycetes</taxon>
        <taxon>Xylariomycetidae</taxon>
        <taxon>Amphisphaeriales</taxon>
        <taxon>Apiosporaceae</taxon>
        <taxon>Apiospora</taxon>
    </lineage>
</organism>
<keyword evidence="6 7" id="KW-0472">Membrane</keyword>
<name>A0ABR1TN75_9PEZI</name>
<keyword evidence="4 7" id="KW-0812">Transmembrane</keyword>